<dbReference type="Pfam" id="PF25681">
    <property type="entry name" value="Phage_TTP_17"/>
    <property type="match status" value="1"/>
</dbReference>
<dbReference type="InterPro" id="IPR058154">
    <property type="entry name" value="Bxb1_TTP-like"/>
</dbReference>
<reference evidence="1 2" key="1">
    <citation type="submission" date="2019-10" db="EMBL/GenBank/DDBJ databases">
        <authorList>
            <consortium name="Melissa Lawson"/>
            <person name="O'neill I."/>
        </authorList>
    </citation>
    <scope>NUCLEOTIDE SEQUENCE [LARGE SCALE GENOMIC DNA]</scope>
    <source>
        <strain evidence="1">LH_23</strain>
    </source>
</reference>
<dbReference type="RefSeq" id="WP_234897938.1">
    <property type="nucleotide sequence ID" value="NZ_CABWKH010000027.1"/>
</dbReference>
<sequence>MAGSTTNDSTMVSLGKFKVGGYAYWAPSGTVLPTDSSTPLAAAFKLLGYLSEDGLTNTTDTDTTEIKDANGTTVMKVITSYAESYQFALLEVLRAEAAKMRYNTGAVTGTDKSMTIKHQMPSDEDFVLVFEIAMSGDVKDRLVIGNGTRAEFGDRQVHAGDAQVYDVTVSANDMGNGVTAIEYIGRATAVSESAAVTEALLGKVVDPANGDENAETAEEVPAAE</sequence>
<dbReference type="Proteomes" id="UP000494246">
    <property type="component" value="Unassembled WGS sequence"/>
</dbReference>
<gene>
    <name evidence="1" type="ORF">BIFLH23_02113</name>
</gene>
<protein>
    <recommendedName>
        <fullName evidence="3">Phage major tail protein</fullName>
    </recommendedName>
</protein>
<evidence type="ECO:0000313" key="1">
    <source>
        <dbReference type="EMBL" id="VWQ38436.1"/>
    </source>
</evidence>
<organism evidence="1 2">
    <name type="scientific">Bifidobacterium longum subsp. infantis</name>
    <dbReference type="NCBI Taxonomy" id="1682"/>
    <lineage>
        <taxon>Bacteria</taxon>
        <taxon>Bacillati</taxon>
        <taxon>Actinomycetota</taxon>
        <taxon>Actinomycetes</taxon>
        <taxon>Bifidobacteriales</taxon>
        <taxon>Bifidobacteriaceae</taxon>
        <taxon>Bifidobacterium</taxon>
    </lineage>
</organism>
<comment type="caution">
    <text evidence="1">The sequence shown here is derived from an EMBL/GenBank/DDBJ whole genome shotgun (WGS) entry which is preliminary data.</text>
</comment>
<dbReference type="EMBL" id="CABWKH010000027">
    <property type="protein sequence ID" value="VWQ38436.1"/>
    <property type="molecule type" value="Genomic_DNA"/>
</dbReference>
<evidence type="ECO:0008006" key="3">
    <source>
        <dbReference type="Google" id="ProtNLM"/>
    </source>
</evidence>
<evidence type="ECO:0000313" key="2">
    <source>
        <dbReference type="Proteomes" id="UP000494246"/>
    </source>
</evidence>
<accession>A0A8U0LJ80</accession>
<proteinExistence type="predicted"/>
<name>A0A8U0LJ80_BIFLI</name>
<dbReference type="AlphaFoldDB" id="A0A8U0LJ80"/>